<proteinExistence type="predicted"/>
<evidence type="ECO:0000313" key="4">
    <source>
        <dbReference type="EMBL" id="TLV03860.1"/>
    </source>
</evidence>
<dbReference type="AlphaFoldDB" id="A0A5R9L6G2"/>
<keyword evidence="1 4" id="KW-0808">Transferase</keyword>
<dbReference type="GO" id="GO:0016747">
    <property type="term" value="F:acyltransferase activity, transferring groups other than amino-acyl groups"/>
    <property type="evidence" value="ECO:0007669"/>
    <property type="project" value="InterPro"/>
</dbReference>
<evidence type="ECO:0000256" key="2">
    <source>
        <dbReference type="ARBA" id="ARBA00023315"/>
    </source>
</evidence>
<accession>A0A5R9L6G2</accession>
<dbReference type="Proteomes" id="UP000306402">
    <property type="component" value="Unassembled WGS sequence"/>
</dbReference>
<evidence type="ECO:0000259" key="3">
    <source>
        <dbReference type="PROSITE" id="PS51186"/>
    </source>
</evidence>
<dbReference type="Pfam" id="PF08445">
    <property type="entry name" value="FR47"/>
    <property type="match status" value="1"/>
</dbReference>
<dbReference type="InterPro" id="IPR013653">
    <property type="entry name" value="GCN5-like_dom"/>
</dbReference>
<evidence type="ECO:0000313" key="5">
    <source>
        <dbReference type="Proteomes" id="UP000306402"/>
    </source>
</evidence>
<dbReference type="InterPro" id="IPR050680">
    <property type="entry name" value="YpeA/RimI_acetyltransf"/>
</dbReference>
<name>A0A5R9L6G2_9BACT</name>
<dbReference type="OrthoDB" id="9797456at2"/>
<dbReference type="EMBL" id="VCEJ01000002">
    <property type="protein sequence ID" value="TLV03860.1"/>
    <property type="molecule type" value="Genomic_DNA"/>
</dbReference>
<dbReference type="CDD" id="cd04301">
    <property type="entry name" value="NAT_SF"/>
    <property type="match status" value="1"/>
</dbReference>
<dbReference type="PROSITE" id="PS51186">
    <property type="entry name" value="GNAT"/>
    <property type="match status" value="1"/>
</dbReference>
<dbReference type="InterPro" id="IPR000182">
    <property type="entry name" value="GNAT_dom"/>
</dbReference>
<protein>
    <submittedName>
        <fullName evidence="4">GNAT family N-acetyltransferase</fullName>
    </submittedName>
</protein>
<reference evidence="4 5" key="1">
    <citation type="submission" date="2019-05" db="EMBL/GenBank/DDBJ databases">
        <authorList>
            <person name="Qu J.-H."/>
        </authorList>
    </citation>
    <scope>NUCLEOTIDE SEQUENCE [LARGE SCALE GENOMIC DNA]</scope>
    <source>
        <strain evidence="4 5">T17</strain>
    </source>
</reference>
<dbReference type="PANTHER" id="PTHR43420">
    <property type="entry name" value="ACETYLTRANSFERASE"/>
    <property type="match status" value="1"/>
</dbReference>
<feature type="domain" description="N-acetyltransferase" evidence="3">
    <location>
        <begin position="100"/>
        <end position="227"/>
    </location>
</feature>
<dbReference type="Gene3D" id="3.40.630.30">
    <property type="match status" value="1"/>
</dbReference>
<dbReference type="SUPFAM" id="SSF55729">
    <property type="entry name" value="Acyl-CoA N-acyltransferases (Nat)"/>
    <property type="match status" value="1"/>
</dbReference>
<dbReference type="PANTHER" id="PTHR43420:SF3">
    <property type="entry name" value="N-ACETYLTRANSFERASE DOMAIN-CONTAINING PROTEIN"/>
    <property type="match status" value="1"/>
</dbReference>
<sequence>MKHVLDNPAWHALSSANQHLGAASEHSAYFLPDVSPFVALASATEAHLLDLHQRLPYHDRVAILVTTENPEITAPWKMISKVDGFQMVYEGPEKPLFDGPEPLQLTEAHIPEMLALTQLTNPGPFLPRTIDFGHYEGIFENDKLIAMAGQRLHPEGFAEISAVCTHPEHLGKGYARRLLLRQVNRIQEAGETPFLHAKADNERAIKIYESLGFRIRTEMFFYILMKA</sequence>
<organism evidence="4 5">
    <name type="scientific">Dyadobacter luticola</name>
    <dbReference type="NCBI Taxonomy" id="1979387"/>
    <lineage>
        <taxon>Bacteria</taxon>
        <taxon>Pseudomonadati</taxon>
        <taxon>Bacteroidota</taxon>
        <taxon>Cytophagia</taxon>
        <taxon>Cytophagales</taxon>
        <taxon>Spirosomataceae</taxon>
        <taxon>Dyadobacter</taxon>
    </lineage>
</organism>
<keyword evidence="2" id="KW-0012">Acyltransferase</keyword>
<evidence type="ECO:0000256" key="1">
    <source>
        <dbReference type="ARBA" id="ARBA00022679"/>
    </source>
</evidence>
<dbReference type="RefSeq" id="WP_138365069.1">
    <property type="nucleotide sequence ID" value="NZ_VCEJ01000002.1"/>
</dbReference>
<dbReference type="InterPro" id="IPR016181">
    <property type="entry name" value="Acyl_CoA_acyltransferase"/>
</dbReference>
<keyword evidence="5" id="KW-1185">Reference proteome</keyword>
<gene>
    <name evidence="4" type="ORF">FEN17_09775</name>
</gene>
<comment type="caution">
    <text evidence="4">The sequence shown here is derived from an EMBL/GenBank/DDBJ whole genome shotgun (WGS) entry which is preliminary data.</text>
</comment>